<gene>
    <name evidence="3" type="ORF">F1189_07420</name>
</gene>
<dbReference type="Proteomes" id="UP000325255">
    <property type="component" value="Unassembled WGS sequence"/>
</dbReference>
<evidence type="ECO:0000259" key="2">
    <source>
        <dbReference type="Pfam" id="PF12849"/>
    </source>
</evidence>
<dbReference type="InterPro" id="IPR024370">
    <property type="entry name" value="PBP_domain"/>
</dbReference>
<accession>A0A5M6IZQ9</accession>
<dbReference type="PANTHER" id="PTHR30570">
    <property type="entry name" value="PERIPLASMIC PHOSPHATE BINDING COMPONENT OF PHOSPHATE ABC TRANSPORTER"/>
    <property type="match status" value="1"/>
</dbReference>
<feature type="domain" description="PBP" evidence="2">
    <location>
        <begin position="61"/>
        <end position="293"/>
    </location>
</feature>
<dbReference type="PANTHER" id="PTHR30570:SF1">
    <property type="entry name" value="PHOSPHATE-BINDING PROTEIN PSTS"/>
    <property type="match status" value="1"/>
</dbReference>
<name>A0A5M6IZQ9_9PROT</name>
<protein>
    <recommendedName>
        <fullName evidence="2">PBP domain-containing protein</fullName>
    </recommendedName>
</protein>
<dbReference type="Gene3D" id="3.40.190.10">
    <property type="entry name" value="Periplasmic binding protein-like II"/>
    <property type="match status" value="2"/>
</dbReference>
<dbReference type="SUPFAM" id="SSF53850">
    <property type="entry name" value="Periplasmic binding protein-like II"/>
    <property type="match status" value="1"/>
</dbReference>
<dbReference type="EMBL" id="VWPK01000009">
    <property type="protein sequence ID" value="KAA5612865.1"/>
    <property type="molecule type" value="Genomic_DNA"/>
</dbReference>
<dbReference type="OrthoDB" id="5506472at2"/>
<keyword evidence="4" id="KW-1185">Reference proteome</keyword>
<evidence type="ECO:0000256" key="1">
    <source>
        <dbReference type="ARBA" id="ARBA00022729"/>
    </source>
</evidence>
<reference evidence="3 4" key="1">
    <citation type="submission" date="2019-09" db="EMBL/GenBank/DDBJ databases">
        <title>Genome sequence of Rhodovastum atsumiense, a diverse member of the Acetobacteraceae family of non-sulfur purple photosynthetic bacteria.</title>
        <authorList>
            <person name="Meyer T."/>
            <person name="Kyndt J."/>
        </authorList>
    </citation>
    <scope>NUCLEOTIDE SEQUENCE [LARGE SCALE GENOMIC DNA]</scope>
    <source>
        <strain evidence="3 4">DSM 21279</strain>
    </source>
</reference>
<dbReference type="AlphaFoldDB" id="A0A5M6IZQ9"/>
<proteinExistence type="predicted"/>
<evidence type="ECO:0000313" key="3">
    <source>
        <dbReference type="EMBL" id="KAA5612865.1"/>
    </source>
</evidence>
<organism evidence="3 4">
    <name type="scientific">Rhodovastum atsumiense</name>
    <dbReference type="NCBI Taxonomy" id="504468"/>
    <lineage>
        <taxon>Bacteria</taxon>
        <taxon>Pseudomonadati</taxon>
        <taxon>Pseudomonadota</taxon>
        <taxon>Alphaproteobacteria</taxon>
        <taxon>Acetobacterales</taxon>
        <taxon>Acetobacteraceae</taxon>
        <taxon>Rhodovastum</taxon>
    </lineage>
</organism>
<comment type="caution">
    <text evidence="3">The sequence shown here is derived from an EMBL/GenBank/DDBJ whole genome shotgun (WGS) entry which is preliminary data.</text>
</comment>
<keyword evidence="1" id="KW-0732">Signal</keyword>
<sequence>MKILQNITLKIDHCLIYYFIKMEYMHMFPSDDGHHISRRLAIIAFGVSVGFIACGCPGGAAEPERLRLGGTGMTLATMRRIAEAFVSTAPGTTVEVLPSLGSAGGIAAVAAGAIDLGLSARALTPAERGKGLRERAYARTPIAFVTHPAKTRCEIGFAQVIGILAGTLTTWPDGTPVRLVRREPSDADWIMLQDLSPDFAAAVAVARQRPGLLTATTDQENADMLERLHGSFGMISIGQLRAENRQLAPFALDGVRPEPEALAGGRYKLARTLRVIWRDLPGRGLSAFLDFLQGPQAHDILTRLGHLSPVDGVS</sequence>
<dbReference type="Pfam" id="PF12849">
    <property type="entry name" value="PBP_like_2"/>
    <property type="match status" value="1"/>
</dbReference>
<evidence type="ECO:0000313" key="4">
    <source>
        <dbReference type="Proteomes" id="UP000325255"/>
    </source>
</evidence>
<dbReference type="InterPro" id="IPR050811">
    <property type="entry name" value="Phosphate_ABC_transporter"/>
</dbReference>